<keyword evidence="3" id="KW-0456">Lyase</keyword>
<evidence type="ECO:0000256" key="1">
    <source>
        <dbReference type="ARBA" id="ARBA00022722"/>
    </source>
</evidence>
<evidence type="ECO:0000256" key="2">
    <source>
        <dbReference type="ARBA" id="ARBA00022801"/>
    </source>
</evidence>
<dbReference type="GO" id="GO:0005634">
    <property type="term" value="C:nucleus"/>
    <property type="evidence" value="ECO:0007669"/>
    <property type="project" value="TreeGrafter"/>
</dbReference>
<dbReference type="AlphaFoldDB" id="A0A0D2WNZ3"/>
<evidence type="ECO:0000256" key="4">
    <source>
        <dbReference type="ARBA" id="ARBA00023242"/>
    </source>
</evidence>
<dbReference type="Pfam" id="PF09749">
    <property type="entry name" value="HVSL"/>
    <property type="match status" value="1"/>
</dbReference>
<keyword evidence="1" id="KW-0540">Nuclease</keyword>
<evidence type="ECO:0000313" key="8">
    <source>
        <dbReference type="EMBL" id="KJE92995.1"/>
    </source>
</evidence>
<gene>
    <name evidence="8" type="ORF">CAOG_003861</name>
</gene>
<reference evidence="9" key="1">
    <citation type="submission" date="2011-02" db="EMBL/GenBank/DDBJ databases">
        <title>The Genome Sequence of Capsaspora owczarzaki ATCC 30864.</title>
        <authorList>
            <person name="Russ C."/>
            <person name="Cuomo C."/>
            <person name="Burger G."/>
            <person name="Gray M.W."/>
            <person name="Holland P.W.H."/>
            <person name="King N."/>
            <person name="Lang F.B.F."/>
            <person name="Roger A.J."/>
            <person name="Ruiz-Trillo I."/>
            <person name="Young S.K."/>
            <person name="Zeng Q."/>
            <person name="Gargeya S."/>
            <person name="Alvarado L."/>
            <person name="Berlin A."/>
            <person name="Chapman S.B."/>
            <person name="Chen Z."/>
            <person name="Freedman E."/>
            <person name="Gellesch M."/>
            <person name="Goldberg J."/>
            <person name="Griggs A."/>
            <person name="Gujja S."/>
            <person name="Heilman E."/>
            <person name="Heiman D."/>
            <person name="Howarth C."/>
            <person name="Mehta T."/>
            <person name="Neiman D."/>
            <person name="Pearson M."/>
            <person name="Roberts A."/>
            <person name="Saif S."/>
            <person name="Shea T."/>
            <person name="Shenoy N."/>
            <person name="Sisk P."/>
            <person name="Stolte C."/>
            <person name="Sykes S."/>
            <person name="White J."/>
            <person name="Yandava C."/>
            <person name="Haas B."/>
            <person name="Nusbaum C."/>
            <person name="Birren B."/>
        </authorList>
    </citation>
    <scope>NUCLEOTIDE SEQUENCE</scope>
    <source>
        <strain evidence="9">ATCC 30864</strain>
    </source>
</reference>
<dbReference type="GO" id="GO:0016829">
    <property type="term" value="F:lyase activity"/>
    <property type="evidence" value="ECO:0007669"/>
    <property type="project" value="UniProtKB-KW"/>
</dbReference>
<dbReference type="Proteomes" id="UP000008743">
    <property type="component" value="Unassembled WGS sequence"/>
</dbReference>
<evidence type="ECO:0000256" key="6">
    <source>
        <dbReference type="ARBA" id="ARBA00030030"/>
    </source>
</evidence>
<dbReference type="Gene3D" id="3.90.1140.10">
    <property type="entry name" value="Cyclic phosphodiesterase"/>
    <property type="match status" value="1"/>
</dbReference>
<evidence type="ECO:0000256" key="5">
    <source>
        <dbReference type="ARBA" id="ARBA00029543"/>
    </source>
</evidence>
<keyword evidence="2" id="KW-0378">Hydrolase</keyword>
<keyword evidence="9" id="KW-1185">Reference proteome</keyword>
<protein>
    <recommendedName>
        <fullName evidence="5">U6 snRNA phosphodiesterase 1</fullName>
    </recommendedName>
    <alternativeName>
        <fullName evidence="6">3'-5' RNA exonuclease USB1</fullName>
    </alternativeName>
</protein>
<evidence type="ECO:0000256" key="3">
    <source>
        <dbReference type="ARBA" id="ARBA00023239"/>
    </source>
</evidence>
<feature type="region of interest" description="Disordered" evidence="7">
    <location>
        <begin position="1"/>
        <end position="25"/>
    </location>
</feature>
<feature type="region of interest" description="Disordered" evidence="7">
    <location>
        <begin position="41"/>
        <end position="132"/>
    </location>
</feature>
<sequence>MSGRSSAASAAATAATTTGDGRVRTLPLTRGVFATHAYAPWFAGAHQRKYRRQQLQHREQQAQRRLAQQRPEQRPEQRGGMVAMATDASNPSKEDDQEDDEDEDDEDDEDDQEDQAGGASPMQHDDQDEEELGRNELLEGVDALVRLLKARLDEAICREVPLPAVIAFDAEDDDGADPTAVDMQASASALPAARQRNVAEHGWVAIDPADMHISVTRPLVVSHAKLSPLLDRMRARLRHQHGGIVVDLADVEFFVNDERTRTFVSLMVRRGLTGLKPLVKQVDAVLRDFPLQEFYDEPRFHLSVAWCVGDCMPLLQRLITGWPASLVQRPSAALSSLATYASDDDEGESAASQQPVLSFDELNSIVRAVPMGCSHDARGSTPSEEPHRRCPARRLYGREKGVTVNATLSQQISVSGLPHHIK</sequence>
<feature type="compositionally biased region" description="Low complexity" evidence="7">
    <location>
        <begin position="1"/>
        <end position="18"/>
    </location>
</feature>
<dbReference type="PANTHER" id="PTHR13522">
    <property type="entry name" value="U6 SNRNA PHOSPHODIESTERASE 1"/>
    <property type="match status" value="1"/>
</dbReference>
<dbReference type="OrthoDB" id="49151at2759"/>
<evidence type="ECO:0000256" key="7">
    <source>
        <dbReference type="SAM" id="MobiDB-lite"/>
    </source>
</evidence>
<dbReference type="InterPro" id="IPR027521">
    <property type="entry name" value="Usb1"/>
</dbReference>
<name>A0A0D2WNZ3_CAPO3</name>
<feature type="compositionally biased region" description="Basic residues" evidence="7">
    <location>
        <begin position="46"/>
        <end position="55"/>
    </location>
</feature>
<dbReference type="RefSeq" id="XP_004363589.1">
    <property type="nucleotide sequence ID" value="XM_004363532.1"/>
</dbReference>
<dbReference type="PANTHER" id="PTHR13522:SF3">
    <property type="entry name" value="U6 SNRNA PHOSPHODIESTERASE 1"/>
    <property type="match status" value="1"/>
</dbReference>
<organism evidence="8 9">
    <name type="scientific">Capsaspora owczarzaki (strain ATCC 30864)</name>
    <dbReference type="NCBI Taxonomy" id="595528"/>
    <lineage>
        <taxon>Eukaryota</taxon>
        <taxon>Filasterea</taxon>
        <taxon>Capsaspora</taxon>
    </lineage>
</organism>
<dbReference type="GO" id="GO:0034477">
    <property type="term" value="P:U6 snRNA 3'-end processing"/>
    <property type="evidence" value="ECO:0007669"/>
    <property type="project" value="InterPro"/>
</dbReference>
<dbReference type="GO" id="GO:0000175">
    <property type="term" value="F:3'-5'-RNA exonuclease activity"/>
    <property type="evidence" value="ECO:0007669"/>
    <property type="project" value="TreeGrafter"/>
</dbReference>
<proteinExistence type="predicted"/>
<feature type="compositionally biased region" description="Acidic residues" evidence="7">
    <location>
        <begin position="95"/>
        <end position="114"/>
    </location>
</feature>
<accession>A0A0D2WNZ3</accession>
<dbReference type="EMBL" id="KE346364">
    <property type="protein sequence ID" value="KJE92995.1"/>
    <property type="molecule type" value="Genomic_DNA"/>
</dbReference>
<dbReference type="STRING" id="595528.A0A0D2WNZ3"/>
<keyword evidence="4" id="KW-0539">Nucleus</keyword>
<dbReference type="eggNOG" id="KOG3102">
    <property type="taxonomic scope" value="Eukaryota"/>
</dbReference>
<dbReference type="InParanoid" id="A0A0D2WNZ3"/>
<evidence type="ECO:0000313" key="9">
    <source>
        <dbReference type="Proteomes" id="UP000008743"/>
    </source>
</evidence>